<dbReference type="PANTHER" id="PTHR47772:SF14">
    <property type="entry name" value="OOCYTE ZINC FINGER PROTEIN XLCOF6.1-LIKE"/>
    <property type="match status" value="1"/>
</dbReference>
<dbReference type="GO" id="GO:0005634">
    <property type="term" value="C:nucleus"/>
    <property type="evidence" value="ECO:0007669"/>
    <property type="project" value="UniProtKB-SubCell"/>
</dbReference>
<feature type="domain" description="C2H2-type" evidence="9">
    <location>
        <begin position="412"/>
        <end position="439"/>
    </location>
</feature>
<dbReference type="InterPro" id="IPR036236">
    <property type="entry name" value="Znf_C2H2_sf"/>
</dbReference>
<dbReference type="InterPro" id="IPR050636">
    <property type="entry name" value="C2H2-ZF_domain-containing"/>
</dbReference>
<name>A0A6I8TM15_AEDAE</name>
<dbReference type="Pfam" id="PF12874">
    <property type="entry name" value="zf-met"/>
    <property type="match status" value="1"/>
</dbReference>
<dbReference type="SMART" id="SM00868">
    <property type="entry name" value="zf-AD"/>
    <property type="match status" value="1"/>
</dbReference>
<evidence type="ECO:0000256" key="8">
    <source>
        <dbReference type="ARBA" id="ARBA00023242"/>
    </source>
</evidence>
<gene>
    <name evidence="10" type="primary">5574284</name>
</gene>
<dbReference type="InterPro" id="IPR012934">
    <property type="entry name" value="Znf_AD"/>
</dbReference>
<keyword evidence="11" id="KW-1185">Reference proteome</keyword>
<dbReference type="InParanoid" id="A0A6I8TM15"/>
<dbReference type="PANTHER" id="PTHR47772">
    <property type="entry name" value="ZINC FINGER PROTEIN 200"/>
    <property type="match status" value="1"/>
</dbReference>
<reference evidence="10 11" key="1">
    <citation type="submission" date="2017-06" db="EMBL/GenBank/DDBJ databases">
        <title>Aedes aegypti genome working group (AGWG) sequencing and assembly.</title>
        <authorList>
            <consortium name="Aedes aegypti Genome Working Group (AGWG)"/>
            <person name="Matthews B.J."/>
        </authorList>
    </citation>
    <scope>NUCLEOTIDE SEQUENCE [LARGE SCALE GENOMIC DNA]</scope>
    <source>
        <strain evidence="10 11">LVP_AGWG</strain>
    </source>
</reference>
<keyword evidence="7" id="KW-0804">Transcription</keyword>
<feature type="domain" description="C2H2-type" evidence="9">
    <location>
        <begin position="299"/>
        <end position="326"/>
    </location>
</feature>
<evidence type="ECO:0000256" key="1">
    <source>
        <dbReference type="ARBA" id="ARBA00004123"/>
    </source>
</evidence>
<comment type="subcellular location">
    <subcellularLocation>
        <location evidence="1">Nucleus</location>
    </subcellularLocation>
</comment>
<evidence type="ECO:0000256" key="4">
    <source>
        <dbReference type="ARBA" id="ARBA00022771"/>
    </source>
</evidence>
<evidence type="ECO:0000256" key="6">
    <source>
        <dbReference type="ARBA" id="ARBA00023015"/>
    </source>
</evidence>
<feature type="domain" description="C2H2-type" evidence="9">
    <location>
        <begin position="440"/>
        <end position="468"/>
    </location>
</feature>
<dbReference type="SMART" id="SM00355">
    <property type="entry name" value="ZnF_C2H2"/>
    <property type="match status" value="6"/>
</dbReference>
<evidence type="ECO:0000256" key="7">
    <source>
        <dbReference type="ARBA" id="ARBA00023163"/>
    </source>
</evidence>
<evidence type="ECO:0000256" key="5">
    <source>
        <dbReference type="ARBA" id="ARBA00022833"/>
    </source>
</evidence>
<keyword evidence="3" id="KW-0677">Repeat</keyword>
<dbReference type="Pfam" id="PF00096">
    <property type="entry name" value="zf-C2H2"/>
    <property type="match status" value="2"/>
</dbReference>
<evidence type="ECO:0000313" key="10">
    <source>
        <dbReference type="EnsemblMetazoa" id="AAEL011053-PB"/>
    </source>
</evidence>
<feature type="domain" description="C2H2-type" evidence="9">
    <location>
        <begin position="384"/>
        <end position="411"/>
    </location>
</feature>
<evidence type="ECO:0000313" key="11">
    <source>
        <dbReference type="Proteomes" id="UP000008820"/>
    </source>
</evidence>
<dbReference type="GO" id="GO:0008270">
    <property type="term" value="F:zinc ion binding"/>
    <property type="evidence" value="ECO:0007669"/>
    <property type="project" value="UniProtKB-KW"/>
</dbReference>
<evidence type="ECO:0000259" key="9">
    <source>
        <dbReference type="PROSITE" id="PS50157"/>
    </source>
</evidence>
<feature type="domain" description="C2H2-type" evidence="9">
    <location>
        <begin position="356"/>
        <end position="384"/>
    </location>
</feature>
<accession>A0A6I8TM15</accession>
<organism evidence="10 11">
    <name type="scientific">Aedes aegypti</name>
    <name type="common">Yellowfever mosquito</name>
    <name type="synonym">Culex aegypti</name>
    <dbReference type="NCBI Taxonomy" id="7159"/>
    <lineage>
        <taxon>Eukaryota</taxon>
        <taxon>Metazoa</taxon>
        <taxon>Ecdysozoa</taxon>
        <taxon>Arthropoda</taxon>
        <taxon>Hexapoda</taxon>
        <taxon>Insecta</taxon>
        <taxon>Pterygota</taxon>
        <taxon>Neoptera</taxon>
        <taxon>Endopterygota</taxon>
        <taxon>Diptera</taxon>
        <taxon>Nematocera</taxon>
        <taxon>Culicoidea</taxon>
        <taxon>Culicidae</taxon>
        <taxon>Culicinae</taxon>
        <taxon>Aedini</taxon>
        <taxon>Aedes</taxon>
        <taxon>Stegomyia</taxon>
    </lineage>
</organism>
<evidence type="ECO:0000256" key="3">
    <source>
        <dbReference type="ARBA" id="ARBA00022737"/>
    </source>
</evidence>
<keyword evidence="4" id="KW-0863">Zinc-finger</keyword>
<keyword evidence="8" id="KW-0539">Nucleus</keyword>
<reference evidence="10" key="2">
    <citation type="submission" date="2020-05" db="UniProtKB">
        <authorList>
            <consortium name="EnsemblMetazoa"/>
        </authorList>
    </citation>
    <scope>IDENTIFICATION</scope>
    <source>
        <strain evidence="10">LVP_AGWG</strain>
    </source>
</reference>
<keyword evidence="6" id="KW-0805">Transcription regulation</keyword>
<protein>
    <recommendedName>
        <fullName evidence="9">C2H2-type domain-containing protein</fullName>
    </recommendedName>
</protein>
<dbReference type="OrthoDB" id="7771121at2759"/>
<dbReference type="Proteomes" id="UP000008820">
    <property type="component" value="Chromosome 2"/>
</dbReference>
<dbReference type="SUPFAM" id="SSF57667">
    <property type="entry name" value="beta-beta-alpha zinc fingers"/>
    <property type="match status" value="4"/>
</dbReference>
<dbReference type="Gene3D" id="3.30.160.60">
    <property type="entry name" value="Classic Zinc Finger"/>
    <property type="match status" value="4"/>
</dbReference>
<dbReference type="PROSITE" id="PS00028">
    <property type="entry name" value="ZINC_FINGER_C2H2_1"/>
    <property type="match status" value="5"/>
</dbReference>
<evidence type="ECO:0000256" key="2">
    <source>
        <dbReference type="ARBA" id="ARBA00022723"/>
    </source>
</evidence>
<keyword evidence="2" id="KW-0479">Metal-binding</keyword>
<dbReference type="PROSITE" id="PS50157">
    <property type="entry name" value="ZINC_FINGER_C2H2_2"/>
    <property type="match status" value="5"/>
</dbReference>
<sequence>MSFQFVQNSTNSESDNDLDFTFIKVETVIEPQLVEGFTEDSEAAHQQPKTSSFCTLCLRKCAPEHLLEFRSGMSLDSTDIDAAERKVHQALGLVLKLENRDICHTCWKLVQMITDFRECCTKAASKLEQFPLGLANSEEWTSEATLSGIDQIQKAIWEHSWAMDAQQGHVVQEKLDTNLEMIDVLPNVADDGSKDDTLNDMEAILSKEFKRSRRKPTKRKKPVPKEDVVVHSAKVQDDEGEYQPAKRMIASKPIELEEDHYQVEISSCTICDRNFDGHRALILHQTRCTTESPSTKKYYSCPICTASFLENSGLTFHLNKHKGLRPFKCRKFCDRTYASNYTRIKHERRYCEQDGRICPTCGASLKNEASLKLHIQSVHGEAKYSCEICGKRFKNLNICYDHRRVHSDERKYICKVCNKGYKSPFALKTHTRIHTQERPFACHLCEQAFNYKVLLKAHIERYHGSNKIG</sequence>
<keyword evidence="5" id="KW-0862">Zinc</keyword>
<dbReference type="EnsemblMetazoa" id="AAEL011053-RB">
    <property type="protein sequence ID" value="AAEL011053-PB"/>
    <property type="gene ID" value="AAEL011053"/>
</dbReference>
<dbReference type="InterPro" id="IPR013087">
    <property type="entry name" value="Znf_C2H2_type"/>
</dbReference>
<proteinExistence type="predicted"/>
<dbReference type="AlphaFoldDB" id="A0A6I8TM15"/>